<dbReference type="GO" id="GO:0005737">
    <property type="term" value="C:cytoplasm"/>
    <property type="evidence" value="ECO:0007669"/>
    <property type="project" value="InterPro"/>
</dbReference>
<sequence length="190" mass="21618">SMLNDENIIVSCEADMNAAITMFILNILSNQPVSFTDISYIDRDNKVLRLLNCGMLPTRFAKNKREIKLRNMVKEMGSYDEKKGLHRTKGGACTNFICRPGEVTMARFARISGEYVCQIAQGETFVPQDFFKKGILATDCLPWAFVEFSGDMENFIQNIRSNHIHMVYGDYIQQLKDVCGLLKVKPIICN</sequence>
<proteinExistence type="predicted"/>
<feature type="non-terminal residue" evidence="2">
    <location>
        <position position="1"/>
    </location>
</feature>
<dbReference type="AlphaFoldDB" id="X0SFY7"/>
<dbReference type="PANTHER" id="PTHR36120">
    <property type="entry name" value="FUCOSE ISOMERASE"/>
    <property type="match status" value="1"/>
</dbReference>
<evidence type="ECO:0000313" key="2">
    <source>
        <dbReference type="EMBL" id="GAF74016.1"/>
    </source>
</evidence>
<reference evidence="2" key="1">
    <citation type="journal article" date="2014" name="Front. Microbiol.">
        <title>High frequency of phylogenetically diverse reductive dehalogenase-homologous genes in deep subseafloor sedimentary metagenomes.</title>
        <authorList>
            <person name="Kawai M."/>
            <person name="Futagami T."/>
            <person name="Toyoda A."/>
            <person name="Takaki Y."/>
            <person name="Nishi S."/>
            <person name="Hori S."/>
            <person name="Arai W."/>
            <person name="Tsubouchi T."/>
            <person name="Morono Y."/>
            <person name="Uchiyama I."/>
            <person name="Ito T."/>
            <person name="Fujiyama A."/>
            <person name="Inagaki F."/>
            <person name="Takami H."/>
        </authorList>
    </citation>
    <scope>NUCLEOTIDE SEQUENCE</scope>
    <source>
        <strain evidence="2">Expedition CK06-06</strain>
    </source>
</reference>
<dbReference type="EMBL" id="BARS01001605">
    <property type="protein sequence ID" value="GAF74016.1"/>
    <property type="molecule type" value="Genomic_DNA"/>
</dbReference>
<feature type="domain" description="L-fucose isomerase C-terminal" evidence="1">
    <location>
        <begin position="50"/>
        <end position="185"/>
    </location>
</feature>
<accession>X0SFY7</accession>
<dbReference type="Gene3D" id="3.20.14.10">
    <property type="entry name" value="L-fucose/L-arabinose isomerase, C-terminal"/>
    <property type="match status" value="1"/>
</dbReference>
<dbReference type="GO" id="GO:0008736">
    <property type="term" value="F:L-fucose isomerase activity"/>
    <property type="evidence" value="ECO:0007669"/>
    <property type="project" value="InterPro"/>
</dbReference>
<protein>
    <recommendedName>
        <fullName evidence="1">L-fucose isomerase C-terminal domain-containing protein</fullName>
    </recommendedName>
</protein>
<comment type="caution">
    <text evidence="2">The sequence shown here is derived from an EMBL/GenBank/DDBJ whole genome shotgun (WGS) entry which is preliminary data.</text>
</comment>
<name>X0SFY7_9ZZZZ</name>
<dbReference type="PANTHER" id="PTHR36120:SF1">
    <property type="entry name" value="L-FUCOSE ISOMERASE C-TERMINAL DOMAIN-CONTAINING PROTEIN"/>
    <property type="match status" value="1"/>
</dbReference>
<dbReference type="GO" id="GO:0006004">
    <property type="term" value="P:fucose metabolic process"/>
    <property type="evidence" value="ECO:0007669"/>
    <property type="project" value="InterPro"/>
</dbReference>
<gene>
    <name evidence="2" type="ORF">S01H1_03054</name>
</gene>
<dbReference type="InterPro" id="IPR038393">
    <property type="entry name" value="Fuc_iso_dom3_sf"/>
</dbReference>
<dbReference type="Pfam" id="PF02952">
    <property type="entry name" value="Fucose_iso_C"/>
    <property type="match status" value="1"/>
</dbReference>
<dbReference type="InterPro" id="IPR015888">
    <property type="entry name" value="Fuc_isomerase_C"/>
</dbReference>
<evidence type="ECO:0000259" key="1">
    <source>
        <dbReference type="Pfam" id="PF02952"/>
    </source>
</evidence>
<organism evidence="2">
    <name type="scientific">marine sediment metagenome</name>
    <dbReference type="NCBI Taxonomy" id="412755"/>
    <lineage>
        <taxon>unclassified sequences</taxon>
        <taxon>metagenomes</taxon>
        <taxon>ecological metagenomes</taxon>
    </lineage>
</organism>